<name>A0ABV6YR90_UNCC1</name>
<dbReference type="SUPFAM" id="SSF51445">
    <property type="entry name" value="(Trans)glycosidases"/>
    <property type="match status" value="1"/>
</dbReference>
<comment type="caution">
    <text evidence="2">The sequence shown here is derived from an EMBL/GenBank/DDBJ whole genome shotgun (WGS) entry which is preliminary data.</text>
</comment>
<feature type="signal peptide" evidence="1">
    <location>
        <begin position="1"/>
        <end position="24"/>
    </location>
</feature>
<proteinExistence type="predicted"/>
<feature type="chain" id="PRO_5046044659" description="Glycoside hydrolase family 5 domain-containing protein" evidence="1">
    <location>
        <begin position="25"/>
        <end position="418"/>
    </location>
</feature>
<reference evidence="2 3" key="1">
    <citation type="submission" date="2024-09" db="EMBL/GenBank/DDBJ databases">
        <title>Laminarin stimulates single cell rates of sulfate reduction while oxygen inhibits transcriptomic activity in coastal marine sediment.</title>
        <authorList>
            <person name="Lindsay M."/>
            <person name="Orcutt B."/>
            <person name="Emerson D."/>
            <person name="Stepanauskas R."/>
            <person name="D'Angelo T."/>
        </authorList>
    </citation>
    <scope>NUCLEOTIDE SEQUENCE [LARGE SCALE GENOMIC DNA]</scope>
    <source>
        <strain evidence="2">SAG AM-311-K15</strain>
    </source>
</reference>
<gene>
    <name evidence="2" type="ORF">ACFL27_00805</name>
</gene>
<keyword evidence="3" id="KW-1185">Reference proteome</keyword>
<organism evidence="2 3">
    <name type="scientific">candidate division CSSED10-310 bacterium</name>
    <dbReference type="NCBI Taxonomy" id="2855610"/>
    <lineage>
        <taxon>Bacteria</taxon>
        <taxon>Bacteria division CSSED10-310</taxon>
    </lineage>
</organism>
<dbReference type="EMBL" id="JBHPBY010000005">
    <property type="protein sequence ID" value="MFC1848720.1"/>
    <property type="molecule type" value="Genomic_DNA"/>
</dbReference>
<evidence type="ECO:0008006" key="4">
    <source>
        <dbReference type="Google" id="ProtNLM"/>
    </source>
</evidence>
<dbReference type="PROSITE" id="PS51257">
    <property type="entry name" value="PROKAR_LIPOPROTEIN"/>
    <property type="match status" value="1"/>
</dbReference>
<dbReference type="InterPro" id="IPR017853">
    <property type="entry name" value="GH"/>
</dbReference>
<protein>
    <recommendedName>
        <fullName evidence="4">Glycoside hydrolase family 5 domain-containing protein</fullName>
    </recommendedName>
</protein>
<dbReference type="Proteomes" id="UP001594351">
    <property type="component" value="Unassembled WGS sequence"/>
</dbReference>
<accession>A0ABV6YR90</accession>
<evidence type="ECO:0000256" key="1">
    <source>
        <dbReference type="SAM" id="SignalP"/>
    </source>
</evidence>
<evidence type="ECO:0000313" key="3">
    <source>
        <dbReference type="Proteomes" id="UP001594351"/>
    </source>
</evidence>
<evidence type="ECO:0000313" key="2">
    <source>
        <dbReference type="EMBL" id="MFC1848720.1"/>
    </source>
</evidence>
<keyword evidence="1" id="KW-0732">Signal</keyword>
<dbReference type="Gene3D" id="3.20.20.80">
    <property type="entry name" value="Glycosidases"/>
    <property type="match status" value="1"/>
</dbReference>
<sequence>MMCRKKMGLIVVMTLLLMSGCEDFDYKMSDAIAETTACFQPNTSIQGHPFGVNLDPYRANQLDQEWSVLFDDIDYLRAGHPFFLRITLRAQWMQSDVQYDDNGNPYVTYDRSEGSYYAQVKEICTYAHESAGEITILGILYGTPWFNAQDGSHGPGIPINIAVWQDFVQTMLFDFPEITTWEIWNEPDLTLYWLGTATEFGEKIYNPAREVIRRFKPQDTIIAPSWAQNYHYFSFLPDIDTPFPLFGWSGHRDVYEPDRGDLADLFHSIGGIDAFDAWGVHAYAHFAADQQEWSSIIQDYACHWDLWLHSLAGEDYVPVEYWITEIGIDTELVGYTEEDAADFFDYFITDQLLDYDPVNDAEVNGADPFITKMFIYELYDENIFNDQGGFMGLFSEAGIPKAPAELYRAKIKAYYEQQ</sequence>